<feature type="transmembrane region" description="Helical" evidence="6">
    <location>
        <begin position="214"/>
        <end position="238"/>
    </location>
</feature>
<comment type="subcellular location">
    <subcellularLocation>
        <location evidence="1">Membrane</location>
        <topology evidence="1">Multi-pass membrane protein</topology>
    </subcellularLocation>
</comment>
<dbReference type="AlphaFoldDB" id="S3C6D9"/>
<dbReference type="OMA" id="SSLMYET"/>
<dbReference type="PANTHER" id="PTHR43791:SF7">
    <property type="entry name" value="MAJOR FACILITATOR SUPERFAMILY (MFS) PROFILE DOMAIN-CONTAINING PROTEIN"/>
    <property type="match status" value="1"/>
</dbReference>
<dbReference type="HOGENOM" id="CLU_001265_0_5_1"/>
<feature type="transmembrane region" description="Helical" evidence="6">
    <location>
        <begin position="93"/>
        <end position="114"/>
    </location>
</feature>
<dbReference type="InterPro" id="IPR011701">
    <property type="entry name" value="MFS"/>
</dbReference>
<keyword evidence="3 6" id="KW-0812">Transmembrane</keyword>
<evidence type="ECO:0000256" key="4">
    <source>
        <dbReference type="ARBA" id="ARBA00022989"/>
    </source>
</evidence>
<dbReference type="Proteomes" id="UP000016923">
    <property type="component" value="Unassembled WGS sequence"/>
</dbReference>
<evidence type="ECO:0000256" key="2">
    <source>
        <dbReference type="ARBA" id="ARBA00022448"/>
    </source>
</evidence>
<dbReference type="eggNOG" id="KOG2533">
    <property type="taxonomic scope" value="Eukaryota"/>
</dbReference>
<feature type="transmembrane region" description="Helical" evidence="6">
    <location>
        <begin position="383"/>
        <end position="403"/>
    </location>
</feature>
<dbReference type="Gene3D" id="1.20.1250.20">
    <property type="entry name" value="MFS general substrate transporter like domains"/>
    <property type="match status" value="2"/>
</dbReference>
<evidence type="ECO:0000256" key="3">
    <source>
        <dbReference type="ARBA" id="ARBA00022692"/>
    </source>
</evidence>
<dbReference type="SUPFAM" id="SSF103473">
    <property type="entry name" value="MFS general substrate transporter"/>
    <property type="match status" value="1"/>
</dbReference>
<evidence type="ECO:0000256" key="6">
    <source>
        <dbReference type="SAM" id="Phobius"/>
    </source>
</evidence>
<dbReference type="EMBL" id="KE148151">
    <property type="protein sequence ID" value="EPE07451.1"/>
    <property type="molecule type" value="Genomic_DNA"/>
</dbReference>
<feature type="transmembrane region" description="Helical" evidence="6">
    <location>
        <begin position="183"/>
        <end position="202"/>
    </location>
</feature>
<dbReference type="VEuPathDB" id="FungiDB:F503_08102"/>
<feature type="transmembrane region" description="Helical" evidence="6">
    <location>
        <begin position="352"/>
        <end position="371"/>
    </location>
</feature>
<feature type="transmembrane region" description="Helical" evidence="6">
    <location>
        <begin position="415"/>
        <end position="431"/>
    </location>
</feature>
<feature type="transmembrane region" description="Helical" evidence="6">
    <location>
        <begin position="443"/>
        <end position="467"/>
    </location>
</feature>
<dbReference type="PANTHER" id="PTHR43791">
    <property type="entry name" value="PERMEASE-RELATED"/>
    <property type="match status" value="1"/>
</dbReference>
<gene>
    <name evidence="7" type="ORF">F503_08102</name>
</gene>
<name>S3C6D9_OPHP1</name>
<accession>S3C6D9</accession>
<keyword evidence="5 6" id="KW-0472">Membrane</keyword>
<dbReference type="OrthoDB" id="6730379at2759"/>
<dbReference type="GO" id="GO:0016020">
    <property type="term" value="C:membrane"/>
    <property type="evidence" value="ECO:0007669"/>
    <property type="project" value="UniProtKB-SubCell"/>
</dbReference>
<keyword evidence="2" id="KW-0813">Transport</keyword>
<keyword evidence="8" id="KW-1185">Reference proteome</keyword>
<reference evidence="7 8" key="1">
    <citation type="journal article" date="2013" name="BMC Genomics">
        <title>The genome and transcriptome of the pine saprophyte Ophiostoma piceae, and a comparison with the bark beetle-associated pine pathogen Grosmannia clavigera.</title>
        <authorList>
            <person name="Haridas S."/>
            <person name="Wang Y."/>
            <person name="Lim L."/>
            <person name="Massoumi Alamouti S."/>
            <person name="Jackman S."/>
            <person name="Docking R."/>
            <person name="Robertson G."/>
            <person name="Birol I."/>
            <person name="Bohlmann J."/>
            <person name="Breuil C."/>
        </authorList>
    </citation>
    <scope>NUCLEOTIDE SEQUENCE [LARGE SCALE GENOMIC DNA]</scope>
    <source>
        <strain evidence="7 8">UAMH 11346</strain>
    </source>
</reference>
<evidence type="ECO:0000313" key="8">
    <source>
        <dbReference type="Proteomes" id="UP000016923"/>
    </source>
</evidence>
<evidence type="ECO:0000256" key="5">
    <source>
        <dbReference type="ARBA" id="ARBA00023136"/>
    </source>
</evidence>
<dbReference type="InterPro" id="IPR036259">
    <property type="entry name" value="MFS_trans_sf"/>
</dbReference>
<dbReference type="GO" id="GO:0022857">
    <property type="term" value="F:transmembrane transporter activity"/>
    <property type="evidence" value="ECO:0007669"/>
    <property type="project" value="InterPro"/>
</dbReference>
<protein>
    <submittedName>
        <fullName evidence="7">Mfs general substrate transporter</fullName>
    </submittedName>
</protein>
<sequence>MAEHATTELARLSADQKSLKKDVPDLEAVVSTQVGQVTEYSEAEYKRVARKIDLHMMPIMFFLYGIQQTDKTSISVQALFGMKTDLHMHGQQYQWLTTIFYLTYLIGEFPSTWLMQKMRIGRVLSCYIVCWSICLLCVSACQKWHQVLIIRALQGFFESNISPGFLLITGSYYRNKEHASRSLFWQSSEGVFSIIANLMLYGIARHVDAVGGIAAWRCISLFLGSLTLVGAIFSFYLLDSPHDAMWLTAEEKKIAISRVMENQISEDRIGKKWDWDQFYECFRDPQVYFNFLNTFLSCIPNGAFTTFRSLIYVTFGFDDWQAMLYGHPRDAVYTVAFLAVAFYVQRYQNQRMYVMIVACIIPFAGMLVMSLLPNEESTKWLKYAMFILTVLFSLSIFLGWSFITSNVAGRTKRTTVSSIVFIAYCTGNMVGSQVFRTSDAPRYYNGTIVCSASFGAQVLVIILWRLWYMRENRRRDREAAASGISKEEQLRLGSALGEQDITDCNNPHFRYSM</sequence>
<organism evidence="7 8">
    <name type="scientific">Ophiostoma piceae (strain UAMH 11346)</name>
    <name type="common">Sap stain fungus</name>
    <dbReference type="NCBI Taxonomy" id="1262450"/>
    <lineage>
        <taxon>Eukaryota</taxon>
        <taxon>Fungi</taxon>
        <taxon>Dikarya</taxon>
        <taxon>Ascomycota</taxon>
        <taxon>Pezizomycotina</taxon>
        <taxon>Sordariomycetes</taxon>
        <taxon>Sordariomycetidae</taxon>
        <taxon>Ophiostomatales</taxon>
        <taxon>Ophiostomataceae</taxon>
        <taxon>Ophiostoma</taxon>
    </lineage>
</organism>
<proteinExistence type="predicted"/>
<dbReference type="Pfam" id="PF07690">
    <property type="entry name" value="MFS_1"/>
    <property type="match status" value="1"/>
</dbReference>
<evidence type="ECO:0000313" key="7">
    <source>
        <dbReference type="EMBL" id="EPE07451.1"/>
    </source>
</evidence>
<feature type="transmembrane region" description="Helical" evidence="6">
    <location>
        <begin position="120"/>
        <end position="141"/>
    </location>
</feature>
<keyword evidence="4 6" id="KW-1133">Transmembrane helix</keyword>
<evidence type="ECO:0000256" key="1">
    <source>
        <dbReference type="ARBA" id="ARBA00004141"/>
    </source>
</evidence>